<dbReference type="Pfam" id="PF01380">
    <property type="entry name" value="SIS"/>
    <property type="match status" value="1"/>
</dbReference>
<dbReference type="SUPFAM" id="SSF53697">
    <property type="entry name" value="SIS domain"/>
    <property type="match status" value="1"/>
</dbReference>
<gene>
    <name evidence="3" type="ORF">SAMN05216529_11193</name>
</gene>
<dbReference type="AlphaFoldDB" id="A0A315ZTD5"/>
<dbReference type="PANTHER" id="PTHR43443:SF1">
    <property type="entry name" value="3-HEXULOSE-6-PHOSPHATE ISOMERASE"/>
    <property type="match status" value="1"/>
</dbReference>
<dbReference type="InterPro" id="IPR046348">
    <property type="entry name" value="SIS_dom_sf"/>
</dbReference>
<dbReference type="Gene3D" id="3.40.50.10490">
    <property type="entry name" value="Glucose-6-phosphate isomerase like protein, domain 1"/>
    <property type="match status" value="1"/>
</dbReference>
<keyword evidence="3" id="KW-0413">Isomerase</keyword>
<feature type="domain" description="SIS" evidence="2">
    <location>
        <begin position="29"/>
        <end position="174"/>
    </location>
</feature>
<reference evidence="4" key="1">
    <citation type="submission" date="2017-07" db="EMBL/GenBank/DDBJ databases">
        <authorList>
            <person name="Varghese N."/>
            <person name="Submissions S."/>
        </authorList>
    </citation>
    <scope>NUCLEOTIDE SEQUENCE [LARGE SCALE GENOMIC DNA]</scope>
    <source>
        <strain evidence="4">NLAE-zl-C134</strain>
    </source>
</reference>
<sequence>MSVKGYTGKIIQELHNNAQYLEDRQLSELVEAIIQARHIFVAGAGRSGVAIKGFANRLMHLGCSVSIVGDITNPHTGEGDLLIIGSGSGETDSLISLSEKAKKSQVKVALITMDPESTIGKLSDVCVVLPGVSPKVNNQMAGIKSIQPMGSAFEQISFLTYDGIILELMNRMDETSDTMFERHANLE</sequence>
<dbReference type="RefSeq" id="WP_109713010.1">
    <property type="nucleotide sequence ID" value="NZ_QGDS01000011.1"/>
</dbReference>
<dbReference type="NCBIfam" id="TIGR03127">
    <property type="entry name" value="RuMP_HxlB"/>
    <property type="match status" value="1"/>
</dbReference>
<organism evidence="3 4">
    <name type="scientific">Faecalicatena contorta</name>
    <dbReference type="NCBI Taxonomy" id="39482"/>
    <lineage>
        <taxon>Bacteria</taxon>
        <taxon>Bacillati</taxon>
        <taxon>Bacillota</taxon>
        <taxon>Clostridia</taxon>
        <taxon>Lachnospirales</taxon>
        <taxon>Lachnospiraceae</taxon>
        <taxon>Faecalicatena</taxon>
    </lineage>
</organism>
<evidence type="ECO:0000256" key="1">
    <source>
        <dbReference type="ARBA" id="ARBA00009235"/>
    </source>
</evidence>
<evidence type="ECO:0000259" key="2">
    <source>
        <dbReference type="PROSITE" id="PS51464"/>
    </source>
</evidence>
<proteinExistence type="inferred from homology"/>
<dbReference type="GO" id="GO:0016853">
    <property type="term" value="F:isomerase activity"/>
    <property type="evidence" value="ECO:0007669"/>
    <property type="project" value="UniProtKB-KW"/>
</dbReference>
<keyword evidence="4" id="KW-1185">Reference proteome</keyword>
<dbReference type="GO" id="GO:1901135">
    <property type="term" value="P:carbohydrate derivative metabolic process"/>
    <property type="evidence" value="ECO:0007669"/>
    <property type="project" value="InterPro"/>
</dbReference>
<name>A0A315ZTD5_9FIRM</name>
<dbReference type="PROSITE" id="PS51464">
    <property type="entry name" value="SIS"/>
    <property type="match status" value="1"/>
</dbReference>
<dbReference type="InterPro" id="IPR017552">
    <property type="entry name" value="PHI/rmpB"/>
</dbReference>
<dbReference type="PANTHER" id="PTHR43443">
    <property type="entry name" value="3-HEXULOSE-6-PHOSPHATE ISOMERASE"/>
    <property type="match status" value="1"/>
</dbReference>
<dbReference type="CDD" id="cd05005">
    <property type="entry name" value="SIS_PHI"/>
    <property type="match status" value="1"/>
</dbReference>
<dbReference type="Proteomes" id="UP000254051">
    <property type="component" value="Unassembled WGS sequence"/>
</dbReference>
<comment type="similarity">
    <text evidence="1">Belongs to the SIS family. PHI subfamily.</text>
</comment>
<dbReference type="EMBL" id="UHJJ01000011">
    <property type="protein sequence ID" value="SUQ15308.1"/>
    <property type="molecule type" value="Genomic_DNA"/>
</dbReference>
<evidence type="ECO:0000313" key="4">
    <source>
        <dbReference type="Proteomes" id="UP000254051"/>
    </source>
</evidence>
<dbReference type="GO" id="GO:0097367">
    <property type="term" value="F:carbohydrate derivative binding"/>
    <property type="evidence" value="ECO:0007669"/>
    <property type="project" value="InterPro"/>
</dbReference>
<evidence type="ECO:0000313" key="3">
    <source>
        <dbReference type="EMBL" id="SUQ15308.1"/>
    </source>
</evidence>
<protein>
    <submittedName>
        <fullName evidence="3">6-phospho-3-hexuloisomerase</fullName>
    </submittedName>
</protein>
<dbReference type="OrthoDB" id="9797832at2"/>
<accession>A0A315ZTD5</accession>
<dbReference type="InterPro" id="IPR001347">
    <property type="entry name" value="SIS_dom"/>
</dbReference>